<dbReference type="RefSeq" id="WP_189586448.1">
    <property type="nucleotide sequence ID" value="NZ_BMYV01000003.1"/>
</dbReference>
<comment type="caution">
    <text evidence="3">The sequence shown here is derived from an EMBL/GenBank/DDBJ whole genome shotgun (WGS) entry which is preliminary data.</text>
</comment>
<dbReference type="AlphaFoldDB" id="A0A918NIT7"/>
<evidence type="ECO:0000313" key="4">
    <source>
        <dbReference type="Proteomes" id="UP000600865"/>
    </source>
</evidence>
<feature type="domain" description="Outer membrane protein beta-barrel" evidence="2">
    <location>
        <begin position="38"/>
        <end position="206"/>
    </location>
</feature>
<protein>
    <recommendedName>
        <fullName evidence="2">Outer membrane protein beta-barrel domain-containing protein</fullName>
    </recommendedName>
</protein>
<name>A0A918NIT7_9PROT</name>
<evidence type="ECO:0000256" key="1">
    <source>
        <dbReference type="ARBA" id="ARBA00022729"/>
    </source>
</evidence>
<evidence type="ECO:0000259" key="2">
    <source>
        <dbReference type="Pfam" id="PF13505"/>
    </source>
</evidence>
<reference evidence="3 4" key="1">
    <citation type="journal article" date="2014" name="Int. J. Syst. Evol. Microbiol.">
        <title>Complete genome sequence of Corynebacterium casei LMG S-19264T (=DSM 44701T), isolated from a smear-ripened cheese.</title>
        <authorList>
            <consortium name="US DOE Joint Genome Institute (JGI-PGF)"/>
            <person name="Walter F."/>
            <person name="Albersmeier A."/>
            <person name="Kalinowski J."/>
            <person name="Ruckert C."/>
        </authorList>
    </citation>
    <scope>NUCLEOTIDE SEQUENCE [LARGE SCALE GENOMIC DNA]</scope>
    <source>
        <strain evidence="3 4">KCTC 23968</strain>
    </source>
</reference>
<gene>
    <name evidence="3" type="ORF">GCM10011309_24060</name>
</gene>
<keyword evidence="4" id="KW-1185">Reference proteome</keyword>
<keyword evidence="1" id="KW-0732">Signal</keyword>
<dbReference type="InterPro" id="IPR027385">
    <property type="entry name" value="Beta-barrel_OMP"/>
</dbReference>
<sequence length="236" mass="26284">MKRDQNIPDMILSIRSSAARPARLLRPLSKLCCSLSFAVLILGTSAQTATAQATKGEGYYIALRGYGAIEDENNLLFDNSYEIAGAVGYRLNKNWRAELEHAYRYSDIVGLNGASDTRGDSSVKTYGLHVFYDFRDGHKFRPFLGAGAGVLRREVTFEGTADNDPNFAVFADDAYTDTYANAFAGSSYELTKNLRLAAGFEYVSGRDRNIRANYRDLPGIHRSYNFFVGGRWFFAP</sequence>
<dbReference type="SUPFAM" id="SSF56925">
    <property type="entry name" value="OMPA-like"/>
    <property type="match status" value="1"/>
</dbReference>
<dbReference type="Pfam" id="PF13505">
    <property type="entry name" value="OMP_b-brl"/>
    <property type="match status" value="1"/>
</dbReference>
<dbReference type="Gene3D" id="2.40.160.20">
    <property type="match status" value="1"/>
</dbReference>
<evidence type="ECO:0000313" key="3">
    <source>
        <dbReference type="EMBL" id="GGX73220.1"/>
    </source>
</evidence>
<dbReference type="EMBL" id="BMYV01000003">
    <property type="protein sequence ID" value="GGX73220.1"/>
    <property type="molecule type" value="Genomic_DNA"/>
</dbReference>
<organism evidence="3 4">
    <name type="scientific">Litorimonas cladophorae</name>
    <dbReference type="NCBI Taxonomy" id="1220491"/>
    <lineage>
        <taxon>Bacteria</taxon>
        <taxon>Pseudomonadati</taxon>
        <taxon>Pseudomonadota</taxon>
        <taxon>Alphaproteobacteria</taxon>
        <taxon>Maricaulales</taxon>
        <taxon>Robiginitomaculaceae</taxon>
    </lineage>
</organism>
<dbReference type="InterPro" id="IPR011250">
    <property type="entry name" value="OMP/PagP_B-barrel"/>
</dbReference>
<proteinExistence type="predicted"/>
<accession>A0A918NIT7</accession>
<dbReference type="Proteomes" id="UP000600865">
    <property type="component" value="Unassembled WGS sequence"/>
</dbReference>